<organism evidence="6 7">
    <name type="scientific">Pseudomonas luteola</name>
    <dbReference type="NCBI Taxonomy" id="47886"/>
    <lineage>
        <taxon>Bacteria</taxon>
        <taxon>Pseudomonadati</taxon>
        <taxon>Pseudomonadota</taxon>
        <taxon>Gammaproteobacteria</taxon>
        <taxon>Pseudomonadales</taxon>
        <taxon>Pseudomonadaceae</taxon>
        <taxon>Pseudomonas</taxon>
    </lineage>
</organism>
<dbReference type="GO" id="GO:0003677">
    <property type="term" value="F:DNA binding"/>
    <property type="evidence" value="ECO:0007669"/>
    <property type="project" value="UniProtKB-KW"/>
</dbReference>
<dbReference type="RefSeq" id="WP_010796969.1">
    <property type="nucleotide sequence ID" value="NZ_FQYS01000002.1"/>
</dbReference>
<accession>A0A2X2C6Y9</accession>
<evidence type="ECO:0000313" key="8">
    <source>
        <dbReference type="Proteomes" id="UP000626180"/>
    </source>
</evidence>
<dbReference type="PROSITE" id="PS50995">
    <property type="entry name" value="HTH_MARR_2"/>
    <property type="match status" value="1"/>
</dbReference>
<evidence type="ECO:0000259" key="4">
    <source>
        <dbReference type="PROSITE" id="PS50995"/>
    </source>
</evidence>
<evidence type="ECO:0000256" key="2">
    <source>
        <dbReference type="ARBA" id="ARBA00023125"/>
    </source>
</evidence>
<dbReference type="Proteomes" id="UP000250443">
    <property type="component" value="Unassembled WGS sequence"/>
</dbReference>
<gene>
    <name evidence="6" type="primary">marR_1</name>
    <name evidence="5" type="ORF">IRZ65_03350</name>
    <name evidence="6" type="ORF">NCTC11842_00958</name>
</gene>
<dbReference type="InterPro" id="IPR023187">
    <property type="entry name" value="Tscrpt_reg_MarR-type_CS"/>
</dbReference>
<dbReference type="SMART" id="SM00347">
    <property type="entry name" value="HTH_MARR"/>
    <property type="match status" value="1"/>
</dbReference>
<keyword evidence="3" id="KW-0804">Transcription</keyword>
<dbReference type="EMBL" id="JADMCD010000001">
    <property type="protein sequence ID" value="MBF8639722.1"/>
    <property type="molecule type" value="Genomic_DNA"/>
</dbReference>
<keyword evidence="2" id="KW-0238">DNA-binding</keyword>
<sequence length="156" mass="17634">MTRFKPDNFSLRYSLGHLIHLVNSLKDRLLDKHLVTYDITAAQFKVLLMLARNTADTPAELCRCLSLDSGAMTRMIDRLESKDLIARVRSTTDRRQVRLELTEQGHSLSKRIPQIAADAMNDLTGELTHSEIDELERLLKKILVPAGLVPANEGEQ</sequence>
<evidence type="ECO:0000256" key="3">
    <source>
        <dbReference type="ARBA" id="ARBA00023163"/>
    </source>
</evidence>
<dbReference type="InterPro" id="IPR000835">
    <property type="entry name" value="HTH_MarR-typ"/>
</dbReference>
<protein>
    <submittedName>
        <fullName evidence="6">MarR family transcriptional regulator</fullName>
    </submittedName>
</protein>
<reference evidence="6 7" key="1">
    <citation type="submission" date="2018-06" db="EMBL/GenBank/DDBJ databases">
        <authorList>
            <consortium name="Pathogen Informatics"/>
            <person name="Doyle S."/>
        </authorList>
    </citation>
    <scope>NUCLEOTIDE SEQUENCE [LARGE SCALE GENOMIC DNA]</scope>
    <source>
        <strain evidence="6 7">NCTC11842</strain>
    </source>
</reference>
<feature type="domain" description="HTH marR-type" evidence="4">
    <location>
        <begin position="12"/>
        <end position="144"/>
    </location>
</feature>
<dbReference type="PANTHER" id="PTHR42756:SF1">
    <property type="entry name" value="TRANSCRIPTIONAL REPRESSOR OF EMRAB OPERON"/>
    <property type="match status" value="1"/>
</dbReference>
<dbReference type="PROSITE" id="PS01117">
    <property type="entry name" value="HTH_MARR_1"/>
    <property type="match status" value="1"/>
</dbReference>
<dbReference type="GO" id="GO:0003700">
    <property type="term" value="F:DNA-binding transcription factor activity"/>
    <property type="evidence" value="ECO:0007669"/>
    <property type="project" value="InterPro"/>
</dbReference>
<dbReference type="Pfam" id="PF12802">
    <property type="entry name" value="MarR_2"/>
    <property type="match status" value="1"/>
</dbReference>
<dbReference type="Proteomes" id="UP000626180">
    <property type="component" value="Unassembled WGS sequence"/>
</dbReference>
<keyword evidence="8" id="KW-1185">Reference proteome</keyword>
<dbReference type="PANTHER" id="PTHR42756">
    <property type="entry name" value="TRANSCRIPTIONAL REGULATOR, MARR"/>
    <property type="match status" value="1"/>
</dbReference>
<proteinExistence type="predicted"/>
<evidence type="ECO:0000313" key="5">
    <source>
        <dbReference type="EMBL" id="MBF8639722.1"/>
    </source>
</evidence>
<reference evidence="5 8" key="2">
    <citation type="submission" date="2020-10" db="EMBL/GenBank/DDBJ databases">
        <title>Genome sequences of Pseudomonas isolates.</title>
        <authorList>
            <person name="Wessels L."/>
            <person name="Reich F."/>
            <person name="Hammerl J."/>
        </authorList>
    </citation>
    <scope>NUCLEOTIDE SEQUENCE [LARGE SCALE GENOMIC DNA]</scope>
    <source>
        <strain evidence="5 8">20-MO00624-0</strain>
    </source>
</reference>
<dbReference type="PRINTS" id="PR00598">
    <property type="entry name" value="HTHMARR"/>
</dbReference>
<dbReference type="InterPro" id="IPR036388">
    <property type="entry name" value="WH-like_DNA-bd_sf"/>
</dbReference>
<dbReference type="EMBL" id="UAUF01000008">
    <property type="protein sequence ID" value="SPZ02988.1"/>
    <property type="molecule type" value="Genomic_DNA"/>
</dbReference>
<name>A0A2X2C6Y9_PSELU</name>
<evidence type="ECO:0000256" key="1">
    <source>
        <dbReference type="ARBA" id="ARBA00023015"/>
    </source>
</evidence>
<evidence type="ECO:0000313" key="6">
    <source>
        <dbReference type="EMBL" id="SPZ02988.1"/>
    </source>
</evidence>
<dbReference type="SUPFAM" id="SSF46785">
    <property type="entry name" value="Winged helix' DNA-binding domain"/>
    <property type="match status" value="1"/>
</dbReference>
<keyword evidence="1" id="KW-0805">Transcription regulation</keyword>
<dbReference type="InterPro" id="IPR036390">
    <property type="entry name" value="WH_DNA-bd_sf"/>
</dbReference>
<dbReference type="AlphaFoldDB" id="A0A2X2C6Y9"/>
<evidence type="ECO:0000313" key="7">
    <source>
        <dbReference type="Proteomes" id="UP000250443"/>
    </source>
</evidence>
<dbReference type="Gene3D" id="1.10.10.10">
    <property type="entry name" value="Winged helix-like DNA-binding domain superfamily/Winged helix DNA-binding domain"/>
    <property type="match status" value="1"/>
</dbReference>